<evidence type="ECO:0000256" key="9">
    <source>
        <dbReference type="ARBA" id="ARBA00025628"/>
    </source>
</evidence>
<reference evidence="13 14" key="1">
    <citation type="journal article" date="2022" name="Nat. Genet.">
        <title>Improved pea reference genome and pan-genome highlight genomic features and evolutionary characteristics.</title>
        <authorList>
            <person name="Yang T."/>
            <person name="Liu R."/>
            <person name="Luo Y."/>
            <person name="Hu S."/>
            <person name="Wang D."/>
            <person name="Wang C."/>
            <person name="Pandey M.K."/>
            <person name="Ge S."/>
            <person name="Xu Q."/>
            <person name="Li N."/>
            <person name="Li G."/>
            <person name="Huang Y."/>
            <person name="Saxena R.K."/>
            <person name="Ji Y."/>
            <person name="Li M."/>
            <person name="Yan X."/>
            <person name="He Y."/>
            <person name="Liu Y."/>
            <person name="Wang X."/>
            <person name="Xiang C."/>
            <person name="Varshney R.K."/>
            <person name="Ding H."/>
            <person name="Gao S."/>
            <person name="Zong X."/>
        </authorList>
    </citation>
    <scope>NUCLEOTIDE SEQUENCE [LARGE SCALE GENOMIC DNA]</scope>
    <source>
        <strain evidence="13 14">cv. Zhongwan 6</strain>
    </source>
</reference>
<dbReference type="Proteomes" id="UP001058974">
    <property type="component" value="Chromosome 4"/>
</dbReference>
<comment type="pathway">
    <text evidence="1">Porphyrin-containing compound metabolism; protoporphyrin-IX biosynthesis; coproporphyrinogen-III from 5-aminolevulinate: step 1/4.</text>
</comment>
<keyword evidence="4" id="KW-0021">Allosteric enzyme</keyword>
<evidence type="ECO:0000256" key="3">
    <source>
        <dbReference type="ARBA" id="ARBA00012053"/>
    </source>
</evidence>
<evidence type="ECO:0000256" key="11">
    <source>
        <dbReference type="ARBA" id="ARBA00047651"/>
    </source>
</evidence>
<evidence type="ECO:0000256" key="8">
    <source>
        <dbReference type="ARBA" id="ARBA00023244"/>
    </source>
</evidence>
<name>A0A9D5ARY9_PEA</name>
<comment type="catalytic activity">
    <reaction evidence="11">
        <text>2 5-aminolevulinate = porphobilinogen + 2 H2O + H(+)</text>
        <dbReference type="Rhea" id="RHEA:24064"/>
        <dbReference type="ChEBI" id="CHEBI:15377"/>
        <dbReference type="ChEBI" id="CHEBI:15378"/>
        <dbReference type="ChEBI" id="CHEBI:58126"/>
        <dbReference type="ChEBI" id="CHEBI:356416"/>
        <dbReference type="EC" id="4.2.1.24"/>
    </reaction>
</comment>
<gene>
    <name evidence="13" type="ORF">KIW84_041676</name>
</gene>
<dbReference type="EC" id="4.2.1.24" evidence="3"/>
<dbReference type="GO" id="GO:0006783">
    <property type="term" value="P:heme biosynthetic process"/>
    <property type="evidence" value="ECO:0007669"/>
    <property type="project" value="UniProtKB-KW"/>
</dbReference>
<dbReference type="GO" id="GO:0005829">
    <property type="term" value="C:cytosol"/>
    <property type="evidence" value="ECO:0007669"/>
    <property type="project" value="TreeGrafter"/>
</dbReference>
<evidence type="ECO:0000256" key="10">
    <source>
        <dbReference type="ARBA" id="ARBA00032837"/>
    </source>
</evidence>
<dbReference type="PRINTS" id="PR00144">
    <property type="entry name" value="DALDHYDRTASE"/>
</dbReference>
<proteinExistence type="inferred from homology"/>
<comment type="similarity">
    <text evidence="2 12">Belongs to the ALAD family.</text>
</comment>
<keyword evidence="8" id="KW-0627">Porphyrin biosynthesis</keyword>
<evidence type="ECO:0000256" key="6">
    <source>
        <dbReference type="ARBA" id="ARBA00023171"/>
    </source>
</evidence>
<accession>A0A9D5ARY9</accession>
<keyword evidence="5" id="KW-0350">Heme biosynthesis</keyword>
<evidence type="ECO:0000256" key="2">
    <source>
        <dbReference type="ARBA" id="ARBA00008055"/>
    </source>
</evidence>
<dbReference type="InterPro" id="IPR001731">
    <property type="entry name" value="ALAD"/>
</dbReference>
<dbReference type="Pfam" id="PF00490">
    <property type="entry name" value="ALAD"/>
    <property type="match status" value="2"/>
</dbReference>
<evidence type="ECO:0000313" key="14">
    <source>
        <dbReference type="Proteomes" id="UP001058974"/>
    </source>
</evidence>
<dbReference type="AlphaFoldDB" id="A0A9D5ARY9"/>
<dbReference type="InterPro" id="IPR013785">
    <property type="entry name" value="Aldolase_TIM"/>
</dbReference>
<organism evidence="13 14">
    <name type="scientific">Pisum sativum</name>
    <name type="common">Garden pea</name>
    <name type="synonym">Lathyrus oleraceus</name>
    <dbReference type="NCBI Taxonomy" id="3888"/>
    <lineage>
        <taxon>Eukaryota</taxon>
        <taxon>Viridiplantae</taxon>
        <taxon>Streptophyta</taxon>
        <taxon>Embryophyta</taxon>
        <taxon>Tracheophyta</taxon>
        <taxon>Spermatophyta</taxon>
        <taxon>Magnoliopsida</taxon>
        <taxon>eudicotyledons</taxon>
        <taxon>Gunneridae</taxon>
        <taxon>Pentapetalae</taxon>
        <taxon>rosids</taxon>
        <taxon>fabids</taxon>
        <taxon>Fabales</taxon>
        <taxon>Fabaceae</taxon>
        <taxon>Papilionoideae</taxon>
        <taxon>50 kb inversion clade</taxon>
        <taxon>NPAAA clade</taxon>
        <taxon>Hologalegina</taxon>
        <taxon>IRL clade</taxon>
        <taxon>Fabeae</taxon>
        <taxon>Lathyrus</taxon>
    </lineage>
</organism>
<dbReference type="Gramene" id="Psat04G0167600-T1">
    <property type="protein sequence ID" value="KAI5416739.1"/>
    <property type="gene ID" value="KIW84_041676"/>
</dbReference>
<dbReference type="GO" id="GO:0008270">
    <property type="term" value="F:zinc ion binding"/>
    <property type="evidence" value="ECO:0007669"/>
    <property type="project" value="TreeGrafter"/>
</dbReference>
<keyword evidence="6" id="KW-0149">Chlorophyll biosynthesis</keyword>
<dbReference type="PANTHER" id="PTHR11458:SF0">
    <property type="entry name" value="DELTA-AMINOLEVULINIC ACID DEHYDRATASE"/>
    <property type="match status" value="1"/>
</dbReference>
<comment type="function">
    <text evidence="9">Catalyzes an early step in the biosynthesis of tetrapyrroles. Binds two molecules of 5-aminolevulinate per subunit, each at a distinct site, and catalyzes their condensation to form porphobilinogen.</text>
</comment>
<evidence type="ECO:0000256" key="7">
    <source>
        <dbReference type="ARBA" id="ARBA00023239"/>
    </source>
</evidence>
<dbReference type="EMBL" id="JAMSHJ010000004">
    <property type="protein sequence ID" value="KAI5416739.1"/>
    <property type="molecule type" value="Genomic_DNA"/>
</dbReference>
<sequence length="356" mass="38644">MKVRRIPLLGRCLDATDALKTPTGDEAYDGDGLVPRSIRLLKDKYLDLIIYTYVALDPYSSDGHDGIVREDGVIMDDETVHQLCKQAVAQARAGADVVRPNDMMDGRCADVLETGFKAFSSSKRRQPPCLFTVRASDSNFKAAVVAGKVPEAPPVPPTPASPPGTPVVPSLLIQRCPRRNRRSPALRLAFQGTTLSPANFVHPLFIHEGEEDTPVGAIPGCYRFGWRHGLLEDVAKARDVGVNSVVLFPKIPDALKTLTGDEAYDGDGLVPRFIRLLKDKYLDLIIYTDVALDPYSSDGHDGIVREDGVIMDDETVHHLCKQAVAQARAGADVVSPSDMMDARVGAMRVTPDAGGF</sequence>
<keyword evidence="7" id="KW-0456">Lyase</keyword>
<dbReference type="GO" id="GO:0004655">
    <property type="term" value="F:porphobilinogen synthase activity"/>
    <property type="evidence" value="ECO:0007669"/>
    <property type="project" value="UniProtKB-EC"/>
</dbReference>
<evidence type="ECO:0000256" key="4">
    <source>
        <dbReference type="ARBA" id="ARBA00022533"/>
    </source>
</evidence>
<comment type="caution">
    <text evidence="13">The sequence shown here is derived from an EMBL/GenBank/DDBJ whole genome shotgun (WGS) entry which is preliminary data.</text>
</comment>
<dbReference type="PANTHER" id="PTHR11458">
    <property type="entry name" value="DELTA-AMINOLEVULINIC ACID DEHYDRATASE"/>
    <property type="match status" value="1"/>
</dbReference>
<dbReference type="Gene3D" id="3.20.20.70">
    <property type="entry name" value="Aldolase class I"/>
    <property type="match status" value="2"/>
</dbReference>
<evidence type="ECO:0000256" key="12">
    <source>
        <dbReference type="RuleBase" id="RU004161"/>
    </source>
</evidence>
<evidence type="ECO:0000313" key="13">
    <source>
        <dbReference type="EMBL" id="KAI5416739.1"/>
    </source>
</evidence>
<protein>
    <recommendedName>
        <fullName evidence="3">porphobilinogen synthase</fullName>
        <ecNumber evidence="3">4.2.1.24</ecNumber>
    </recommendedName>
    <alternativeName>
        <fullName evidence="10">Porphobilinogen synthase</fullName>
    </alternativeName>
</protein>
<evidence type="ECO:0000256" key="5">
    <source>
        <dbReference type="ARBA" id="ARBA00023133"/>
    </source>
</evidence>
<evidence type="ECO:0000256" key="1">
    <source>
        <dbReference type="ARBA" id="ARBA00004694"/>
    </source>
</evidence>
<dbReference type="GO" id="GO:0015995">
    <property type="term" value="P:chlorophyll biosynthetic process"/>
    <property type="evidence" value="ECO:0007669"/>
    <property type="project" value="UniProtKB-KW"/>
</dbReference>
<dbReference type="SMART" id="SM01004">
    <property type="entry name" value="ALAD"/>
    <property type="match status" value="1"/>
</dbReference>
<dbReference type="SUPFAM" id="SSF51569">
    <property type="entry name" value="Aldolase"/>
    <property type="match status" value="2"/>
</dbReference>
<keyword evidence="14" id="KW-1185">Reference proteome</keyword>